<evidence type="ECO:0000256" key="2">
    <source>
        <dbReference type="ARBA" id="ARBA00022763"/>
    </source>
</evidence>
<evidence type="ECO:0000256" key="5">
    <source>
        <dbReference type="HAMAP-Rule" id="MF_00527"/>
    </source>
</evidence>
<dbReference type="SUPFAM" id="SSF50486">
    <property type="entry name" value="FMT C-terminal domain-like"/>
    <property type="match status" value="1"/>
</dbReference>
<accession>A0A1G1Y6L9</accession>
<dbReference type="HAMAP" id="MF_00527">
    <property type="entry name" value="3MGH"/>
    <property type="match status" value="1"/>
</dbReference>
<dbReference type="PANTHER" id="PTHR10429">
    <property type="entry name" value="DNA-3-METHYLADENINE GLYCOSYLASE"/>
    <property type="match status" value="1"/>
</dbReference>
<dbReference type="CDD" id="cd00540">
    <property type="entry name" value="AAG"/>
    <property type="match status" value="1"/>
</dbReference>
<evidence type="ECO:0000256" key="3">
    <source>
        <dbReference type="ARBA" id="ARBA00022801"/>
    </source>
</evidence>
<dbReference type="EC" id="3.2.2.-" evidence="5"/>
<gene>
    <name evidence="6" type="ORF">A3J62_00320</name>
</gene>
<evidence type="ECO:0000256" key="4">
    <source>
        <dbReference type="ARBA" id="ARBA00023204"/>
    </source>
</evidence>
<name>A0A1G1Y6L9_9BACT</name>
<comment type="similarity">
    <text evidence="1 5">Belongs to the DNA glycosylase MPG family.</text>
</comment>
<keyword evidence="2 5" id="KW-0227">DNA damage</keyword>
<dbReference type="FunFam" id="3.10.300.10:FF:000001">
    <property type="entry name" value="Putative 3-methyladenine DNA glycosylase"/>
    <property type="match status" value="1"/>
</dbReference>
<proteinExistence type="inferred from homology"/>
<dbReference type="Pfam" id="PF02245">
    <property type="entry name" value="Pur_DNA_glyco"/>
    <property type="match status" value="1"/>
</dbReference>
<protein>
    <recommendedName>
        <fullName evidence="5">Putative 3-methyladenine DNA glycosylase</fullName>
        <ecNumber evidence="5">3.2.2.-</ecNumber>
    </recommendedName>
</protein>
<dbReference type="EMBL" id="MHIH01000002">
    <property type="protein sequence ID" value="OGY47979.1"/>
    <property type="molecule type" value="Genomic_DNA"/>
</dbReference>
<dbReference type="InterPro" id="IPR003180">
    <property type="entry name" value="MPG"/>
</dbReference>
<dbReference type="InterPro" id="IPR036995">
    <property type="entry name" value="MPG_sf"/>
</dbReference>
<dbReference type="Proteomes" id="UP000178747">
    <property type="component" value="Unassembled WGS sequence"/>
</dbReference>
<dbReference type="PANTHER" id="PTHR10429:SF0">
    <property type="entry name" value="DNA-3-METHYLADENINE GLYCOSYLASE"/>
    <property type="match status" value="1"/>
</dbReference>
<dbReference type="AlphaFoldDB" id="A0A1G1Y6L9"/>
<evidence type="ECO:0000313" key="6">
    <source>
        <dbReference type="EMBL" id="OGY47979.1"/>
    </source>
</evidence>
<evidence type="ECO:0000313" key="7">
    <source>
        <dbReference type="Proteomes" id="UP000178747"/>
    </source>
</evidence>
<reference evidence="6 7" key="1">
    <citation type="journal article" date="2016" name="Nat. Commun.">
        <title>Thousands of microbial genomes shed light on interconnected biogeochemical processes in an aquifer system.</title>
        <authorList>
            <person name="Anantharaman K."/>
            <person name="Brown C.T."/>
            <person name="Hug L.A."/>
            <person name="Sharon I."/>
            <person name="Castelle C.J."/>
            <person name="Probst A.J."/>
            <person name="Thomas B.C."/>
            <person name="Singh A."/>
            <person name="Wilkins M.J."/>
            <person name="Karaoz U."/>
            <person name="Brodie E.L."/>
            <person name="Williams K.H."/>
            <person name="Hubbard S.S."/>
            <person name="Banfield J.F."/>
        </authorList>
    </citation>
    <scope>NUCLEOTIDE SEQUENCE [LARGE SCALE GENOMIC DNA]</scope>
</reference>
<keyword evidence="4 5" id="KW-0234">DNA repair</keyword>
<dbReference type="GO" id="GO:0003677">
    <property type="term" value="F:DNA binding"/>
    <property type="evidence" value="ECO:0007669"/>
    <property type="project" value="InterPro"/>
</dbReference>
<dbReference type="NCBIfam" id="TIGR00567">
    <property type="entry name" value="3mg"/>
    <property type="match status" value="1"/>
</dbReference>
<keyword evidence="3 5" id="KW-0378">Hydrolase</keyword>
<dbReference type="GO" id="GO:0006284">
    <property type="term" value="P:base-excision repair"/>
    <property type="evidence" value="ECO:0007669"/>
    <property type="project" value="InterPro"/>
</dbReference>
<dbReference type="InterPro" id="IPR011034">
    <property type="entry name" value="Formyl_transferase-like_C_sf"/>
</dbReference>
<organism evidence="6 7">
    <name type="scientific">Candidatus Buchananbacteria bacterium RIFCSPHIGHO2_02_FULL_38_8</name>
    <dbReference type="NCBI Taxonomy" id="1797538"/>
    <lineage>
        <taxon>Bacteria</taxon>
        <taxon>Candidatus Buchananiibacteriota</taxon>
    </lineage>
</organism>
<dbReference type="Gene3D" id="3.10.300.10">
    <property type="entry name" value="Methylpurine-DNA glycosylase (MPG)"/>
    <property type="match status" value="1"/>
</dbReference>
<comment type="caution">
    <text evidence="6">The sequence shown here is derived from an EMBL/GenBank/DDBJ whole genome shotgun (WGS) entry which is preliminary data.</text>
</comment>
<dbReference type="GO" id="GO:0003905">
    <property type="term" value="F:alkylbase DNA N-glycosylase activity"/>
    <property type="evidence" value="ECO:0007669"/>
    <property type="project" value="InterPro"/>
</dbReference>
<sequence length="187" mass="21467">MRLKKEFYRQPTLKLSQQLLGKFLVRKIGRKKIVGKIVETESYIGPNDLASHASRGKTPRTQIMFGDGGFWYIYLVYGMYYCLNIVTEHKNYPAAVLIRAVEPVAGLKSDTKTNGPGKLCRAFKIDKNLNGTPAFGNKARLWIEDRGIKLKPNQIKKTTRIGVDYAGEYKNKLWRFYIKDNPFVSQK</sequence>
<evidence type="ECO:0000256" key="1">
    <source>
        <dbReference type="ARBA" id="ARBA00009232"/>
    </source>
</evidence>